<dbReference type="Proteomes" id="UP001500466">
    <property type="component" value="Unassembled WGS sequence"/>
</dbReference>
<sequence length="48" mass="5033">MSAPGRTGPPDTDHSRGFATMGKLFKIVLPVAIVAGLASVLLKKRKQA</sequence>
<keyword evidence="1" id="KW-0812">Transmembrane</keyword>
<keyword evidence="1" id="KW-0472">Membrane</keyword>
<evidence type="ECO:0000313" key="3">
    <source>
        <dbReference type="Proteomes" id="UP001500466"/>
    </source>
</evidence>
<comment type="caution">
    <text evidence="2">The sequence shown here is derived from an EMBL/GenBank/DDBJ whole genome shotgun (WGS) entry which is preliminary data.</text>
</comment>
<organism evidence="2 3">
    <name type="scientific">Yinghuangia aomiensis</name>
    <dbReference type="NCBI Taxonomy" id="676205"/>
    <lineage>
        <taxon>Bacteria</taxon>
        <taxon>Bacillati</taxon>
        <taxon>Actinomycetota</taxon>
        <taxon>Actinomycetes</taxon>
        <taxon>Kitasatosporales</taxon>
        <taxon>Streptomycetaceae</taxon>
        <taxon>Yinghuangia</taxon>
    </lineage>
</organism>
<keyword evidence="1" id="KW-1133">Transmembrane helix</keyword>
<keyword evidence="3" id="KW-1185">Reference proteome</keyword>
<name>A0ABP9H331_9ACTN</name>
<proteinExistence type="predicted"/>
<reference evidence="3" key="1">
    <citation type="journal article" date="2019" name="Int. J. Syst. Evol. Microbiol.">
        <title>The Global Catalogue of Microorganisms (GCM) 10K type strain sequencing project: providing services to taxonomists for standard genome sequencing and annotation.</title>
        <authorList>
            <consortium name="The Broad Institute Genomics Platform"/>
            <consortium name="The Broad Institute Genome Sequencing Center for Infectious Disease"/>
            <person name="Wu L."/>
            <person name="Ma J."/>
        </authorList>
    </citation>
    <scope>NUCLEOTIDE SEQUENCE [LARGE SCALE GENOMIC DNA]</scope>
    <source>
        <strain evidence="3">JCM 17986</strain>
    </source>
</reference>
<feature type="transmembrane region" description="Helical" evidence="1">
    <location>
        <begin position="24"/>
        <end position="42"/>
    </location>
</feature>
<accession>A0ABP9H331</accession>
<dbReference type="EMBL" id="BAABHS010000007">
    <property type="protein sequence ID" value="GAA4959981.1"/>
    <property type="molecule type" value="Genomic_DNA"/>
</dbReference>
<gene>
    <name evidence="2" type="ORF">GCM10023205_23870</name>
</gene>
<evidence type="ECO:0000256" key="1">
    <source>
        <dbReference type="SAM" id="Phobius"/>
    </source>
</evidence>
<evidence type="ECO:0000313" key="2">
    <source>
        <dbReference type="EMBL" id="GAA4959981.1"/>
    </source>
</evidence>
<dbReference type="RefSeq" id="WP_345675368.1">
    <property type="nucleotide sequence ID" value="NZ_BAABHS010000007.1"/>
</dbReference>
<protein>
    <submittedName>
        <fullName evidence="2">Uncharacterized protein</fullName>
    </submittedName>
</protein>